<dbReference type="KEGG" id="mbr:MONBRDRAFT_2871"/>
<proteinExistence type="predicted"/>
<evidence type="ECO:0000256" key="1">
    <source>
        <dbReference type="ARBA" id="ARBA00022527"/>
    </source>
</evidence>
<dbReference type="InParanoid" id="A9UXH6"/>
<evidence type="ECO:0000256" key="3">
    <source>
        <dbReference type="ARBA" id="ARBA00022741"/>
    </source>
</evidence>
<dbReference type="FunFam" id="1.10.510.10:FF:000624">
    <property type="entry name" value="Mitogen-activated protein kinase"/>
    <property type="match status" value="1"/>
</dbReference>
<evidence type="ECO:0000313" key="7">
    <source>
        <dbReference type="EMBL" id="EDQ90009.1"/>
    </source>
</evidence>
<evidence type="ECO:0000313" key="8">
    <source>
        <dbReference type="Proteomes" id="UP000001357"/>
    </source>
</evidence>
<protein>
    <recommendedName>
        <fullName evidence="6">Protein kinase domain-containing protein</fullName>
    </recommendedName>
</protein>
<keyword evidence="3" id="KW-0547">Nucleotide-binding</keyword>
<gene>
    <name evidence="7" type="ORF">MONBRDRAFT_2871</name>
</gene>
<dbReference type="SUPFAM" id="SSF56112">
    <property type="entry name" value="Protein kinase-like (PK-like)"/>
    <property type="match status" value="1"/>
</dbReference>
<keyword evidence="1" id="KW-0723">Serine/threonine-protein kinase</keyword>
<keyword evidence="8" id="KW-1185">Reference proteome</keyword>
<dbReference type="eggNOG" id="KOG0660">
    <property type="taxonomic scope" value="Eukaryota"/>
</dbReference>
<dbReference type="InterPro" id="IPR050117">
    <property type="entry name" value="MAPK"/>
</dbReference>
<evidence type="ECO:0000259" key="6">
    <source>
        <dbReference type="PROSITE" id="PS50011"/>
    </source>
</evidence>
<evidence type="ECO:0000256" key="2">
    <source>
        <dbReference type="ARBA" id="ARBA00022679"/>
    </source>
</evidence>
<keyword evidence="4" id="KW-0418">Kinase</keyword>
<sequence>VAIKKFTRPFQDREFALRTLREMRILRHLRGGPENHVVQFLGAYTPDASLDLLEQVYVVIEALDFDLRKILNSRRLSEDLIRHIMVQVAQGLEYMHSANVLHRDLKPENIACNSDTSVRIIDMGLCRTQRQAKDTPYVQTRFYRAPEIVCLCEYDRPADWWSFGAILAECM</sequence>
<dbReference type="EMBL" id="CH991549">
    <property type="protein sequence ID" value="EDQ90009.1"/>
    <property type="molecule type" value="Genomic_DNA"/>
</dbReference>
<organism evidence="7 8">
    <name type="scientific">Monosiga brevicollis</name>
    <name type="common">Choanoflagellate</name>
    <dbReference type="NCBI Taxonomy" id="81824"/>
    <lineage>
        <taxon>Eukaryota</taxon>
        <taxon>Choanoflagellata</taxon>
        <taxon>Craspedida</taxon>
        <taxon>Salpingoecidae</taxon>
        <taxon>Monosiga</taxon>
    </lineage>
</organism>
<evidence type="ECO:0000256" key="4">
    <source>
        <dbReference type="ARBA" id="ARBA00022777"/>
    </source>
</evidence>
<dbReference type="InterPro" id="IPR011009">
    <property type="entry name" value="Kinase-like_dom_sf"/>
</dbReference>
<feature type="domain" description="Protein kinase" evidence="6">
    <location>
        <begin position="1"/>
        <end position="171"/>
    </location>
</feature>
<dbReference type="STRING" id="81824.A9UXH6"/>
<feature type="non-terminal residue" evidence="7">
    <location>
        <position position="1"/>
    </location>
</feature>
<dbReference type="Gene3D" id="3.30.200.20">
    <property type="entry name" value="Phosphorylase Kinase, domain 1"/>
    <property type="match status" value="1"/>
</dbReference>
<dbReference type="AlphaFoldDB" id="A9UXH6"/>
<accession>A9UXH6</accession>
<dbReference type="PANTHER" id="PTHR24055">
    <property type="entry name" value="MITOGEN-ACTIVATED PROTEIN KINASE"/>
    <property type="match status" value="1"/>
</dbReference>
<dbReference type="InterPro" id="IPR000719">
    <property type="entry name" value="Prot_kinase_dom"/>
</dbReference>
<reference evidence="7 8" key="1">
    <citation type="journal article" date="2008" name="Nature">
        <title>The genome of the choanoflagellate Monosiga brevicollis and the origin of metazoans.</title>
        <authorList>
            <consortium name="JGI Sequencing"/>
            <person name="King N."/>
            <person name="Westbrook M.J."/>
            <person name="Young S.L."/>
            <person name="Kuo A."/>
            <person name="Abedin M."/>
            <person name="Chapman J."/>
            <person name="Fairclough S."/>
            <person name="Hellsten U."/>
            <person name="Isogai Y."/>
            <person name="Letunic I."/>
            <person name="Marr M."/>
            <person name="Pincus D."/>
            <person name="Putnam N."/>
            <person name="Rokas A."/>
            <person name="Wright K.J."/>
            <person name="Zuzow R."/>
            <person name="Dirks W."/>
            <person name="Good M."/>
            <person name="Goodstein D."/>
            <person name="Lemons D."/>
            <person name="Li W."/>
            <person name="Lyons J.B."/>
            <person name="Morris A."/>
            <person name="Nichols S."/>
            <person name="Richter D.J."/>
            <person name="Salamov A."/>
            <person name="Bork P."/>
            <person name="Lim W.A."/>
            <person name="Manning G."/>
            <person name="Miller W.T."/>
            <person name="McGinnis W."/>
            <person name="Shapiro H."/>
            <person name="Tjian R."/>
            <person name="Grigoriev I.V."/>
            <person name="Rokhsar D."/>
        </authorList>
    </citation>
    <scope>NUCLEOTIDE SEQUENCE [LARGE SCALE GENOMIC DNA]</scope>
    <source>
        <strain evidence="8">MX1 / ATCC 50154</strain>
    </source>
</reference>
<dbReference type="SMART" id="SM00220">
    <property type="entry name" value="S_TKc"/>
    <property type="match status" value="1"/>
</dbReference>
<dbReference type="PROSITE" id="PS50011">
    <property type="entry name" value="PROTEIN_KINASE_DOM"/>
    <property type="match status" value="1"/>
</dbReference>
<keyword evidence="5" id="KW-0067">ATP-binding</keyword>
<dbReference type="GeneID" id="5890632"/>
<dbReference type="RefSeq" id="XP_001745431.1">
    <property type="nucleotide sequence ID" value="XM_001745379.1"/>
</dbReference>
<dbReference type="Gene3D" id="1.10.510.10">
    <property type="entry name" value="Transferase(Phosphotransferase) domain 1"/>
    <property type="match status" value="1"/>
</dbReference>
<evidence type="ECO:0000256" key="5">
    <source>
        <dbReference type="ARBA" id="ARBA00022840"/>
    </source>
</evidence>
<dbReference type="Proteomes" id="UP000001357">
    <property type="component" value="Unassembled WGS sequence"/>
</dbReference>
<name>A9UXH6_MONBE</name>
<dbReference type="Pfam" id="PF00069">
    <property type="entry name" value="Pkinase"/>
    <property type="match status" value="1"/>
</dbReference>
<feature type="non-terminal residue" evidence="7">
    <location>
        <position position="171"/>
    </location>
</feature>
<dbReference type="GO" id="GO:0005524">
    <property type="term" value="F:ATP binding"/>
    <property type="evidence" value="ECO:0007669"/>
    <property type="project" value="UniProtKB-KW"/>
</dbReference>
<keyword evidence="2" id="KW-0808">Transferase</keyword>
<dbReference type="GO" id="GO:0004674">
    <property type="term" value="F:protein serine/threonine kinase activity"/>
    <property type="evidence" value="ECO:0007669"/>
    <property type="project" value="UniProtKB-KW"/>
</dbReference>